<dbReference type="EMBL" id="LVVM01003923">
    <property type="protein sequence ID" value="OJA14030.1"/>
    <property type="molecule type" value="Genomic_DNA"/>
</dbReference>
<keyword evidence="1" id="KW-0472">Membrane</keyword>
<keyword evidence="1" id="KW-1133">Transmembrane helix</keyword>
<sequence length="26" mass="3252">MRENYWTGAHWALHCVVIIVWPMFKY</sequence>
<name>A0A1J8PXJ6_9AGAM</name>
<protein>
    <submittedName>
        <fullName evidence="2">Uncharacterized protein</fullName>
    </submittedName>
</protein>
<dbReference type="Proteomes" id="UP000183567">
    <property type="component" value="Unassembled WGS sequence"/>
</dbReference>
<keyword evidence="3" id="KW-1185">Reference proteome</keyword>
<comment type="caution">
    <text evidence="2">The sequence shown here is derived from an EMBL/GenBank/DDBJ whole genome shotgun (WGS) entry which is preliminary data.</text>
</comment>
<evidence type="ECO:0000313" key="3">
    <source>
        <dbReference type="Proteomes" id="UP000183567"/>
    </source>
</evidence>
<accession>A0A1J8PXJ6</accession>
<evidence type="ECO:0000256" key="1">
    <source>
        <dbReference type="SAM" id="Phobius"/>
    </source>
</evidence>
<feature type="transmembrane region" description="Helical" evidence="1">
    <location>
        <begin position="6"/>
        <end position="24"/>
    </location>
</feature>
<proteinExistence type="predicted"/>
<evidence type="ECO:0000313" key="2">
    <source>
        <dbReference type="EMBL" id="OJA14030.1"/>
    </source>
</evidence>
<dbReference type="AlphaFoldDB" id="A0A1J8PXJ6"/>
<keyword evidence="1" id="KW-0812">Transmembrane</keyword>
<reference evidence="2 3" key="1">
    <citation type="submission" date="2016-03" db="EMBL/GenBank/DDBJ databases">
        <title>Comparative genomics of the ectomycorrhizal sister species Rhizopogon vinicolor and Rhizopogon vesiculosus (Basidiomycota: Boletales) reveals a divergence of the mating type B locus.</title>
        <authorList>
            <person name="Mujic A.B."/>
            <person name="Kuo A."/>
            <person name="Tritt A."/>
            <person name="Lipzen A."/>
            <person name="Chen C."/>
            <person name="Johnson J."/>
            <person name="Sharma A."/>
            <person name="Barry K."/>
            <person name="Grigoriev I.V."/>
            <person name="Spatafora J.W."/>
        </authorList>
    </citation>
    <scope>NUCLEOTIDE SEQUENCE [LARGE SCALE GENOMIC DNA]</scope>
    <source>
        <strain evidence="2 3">AM-OR11-056</strain>
    </source>
</reference>
<gene>
    <name evidence="2" type="ORF">AZE42_06472</name>
</gene>
<organism evidence="2 3">
    <name type="scientific">Rhizopogon vesiculosus</name>
    <dbReference type="NCBI Taxonomy" id="180088"/>
    <lineage>
        <taxon>Eukaryota</taxon>
        <taxon>Fungi</taxon>
        <taxon>Dikarya</taxon>
        <taxon>Basidiomycota</taxon>
        <taxon>Agaricomycotina</taxon>
        <taxon>Agaricomycetes</taxon>
        <taxon>Agaricomycetidae</taxon>
        <taxon>Boletales</taxon>
        <taxon>Suillineae</taxon>
        <taxon>Rhizopogonaceae</taxon>
        <taxon>Rhizopogon</taxon>
    </lineage>
</organism>